<dbReference type="InterPro" id="IPR052455">
    <property type="entry name" value="Tricalbin_domain"/>
</dbReference>
<feature type="domain" description="C2" evidence="1">
    <location>
        <begin position="1"/>
        <end position="115"/>
    </location>
</feature>
<dbReference type="SUPFAM" id="SSF49562">
    <property type="entry name" value="C2 domain (Calcium/lipid-binding domain, CaLB)"/>
    <property type="match status" value="1"/>
</dbReference>
<dbReference type="OMA" id="VNFANED"/>
<organism evidence="3">
    <name type="scientific">Naegleria gruberi</name>
    <name type="common">Amoeba</name>
    <dbReference type="NCBI Taxonomy" id="5762"/>
    <lineage>
        <taxon>Eukaryota</taxon>
        <taxon>Discoba</taxon>
        <taxon>Heterolobosea</taxon>
        <taxon>Tetramitia</taxon>
        <taxon>Eutetramitia</taxon>
        <taxon>Vahlkampfiidae</taxon>
        <taxon>Naegleria</taxon>
    </lineage>
</organism>
<evidence type="ECO:0000313" key="3">
    <source>
        <dbReference type="Proteomes" id="UP000006671"/>
    </source>
</evidence>
<dbReference type="eggNOG" id="KOG0696">
    <property type="taxonomic scope" value="Eukaryota"/>
</dbReference>
<dbReference type="KEGG" id="ngr:NAEGRDRAFT_73455"/>
<dbReference type="CDD" id="cd00030">
    <property type="entry name" value="C2"/>
    <property type="match status" value="1"/>
</dbReference>
<dbReference type="OrthoDB" id="67700at2759"/>
<dbReference type="GeneID" id="8862748"/>
<dbReference type="RefSeq" id="XP_002671400.1">
    <property type="nucleotide sequence ID" value="XM_002671354.1"/>
</dbReference>
<dbReference type="PANTHER" id="PTHR46980">
    <property type="entry name" value="TRICALBIN-1-RELATED"/>
    <property type="match status" value="1"/>
</dbReference>
<reference evidence="2 3" key="1">
    <citation type="journal article" date="2010" name="Cell">
        <title>The genome of Naegleria gruberi illuminates early eukaryotic versatility.</title>
        <authorList>
            <person name="Fritz-Laylin L.K."/>
            <person name="Prochnik S.E."/>
            <person name="Ginger M.L."/>
            <person name="Dacks J.B."/>
            <person name="Carpenter M.L."/>
            <person name="Field M.C."/>
            <person name="Kuo A."/>
            <person name="Paredez A."/>
            <person name="Chapman J."/>
            <person name="Pham J."/>
            <person name="Shu S."/>
            <person name="Neupane R."/>
            <person name="Cipriano M."/>
            <person name="Mancuso J."/>
            <person name="Tu H."/>
            <person name="Salamov A."/>
            <person name="Lindquist E."/>
            <person name="Shapiro H."/>
            <person name="Lucas S."/>
            <person name="Grigoriev I.V."/>
            <person name="Cande W.Z."/>
            <person name="Fulton C."/>
            <person name="Rokhsar D.S."/>
            <person name="Dawson S.C."/>
        </authorList>
    </citation>
    <scope>NUCLEOTIDE SEQUENCE [LARGE SCALE GENOMIC DNA]</scope>
    <source>
        <strain evidence="2 3">NEG-M</strain>
    </source>
</reference>
<dbReference type="InterPro" id="IPR035892">
    <property type="entry name" value="C2_domain_sf"/>
</dbReference>
<dbReference type="AlphaFoldDB" id="D2VWP4"/>
<dbReference type="InterPro" id="IPR000008">
    <property type="entry name" value="C2_dom"/>
</dbReference>
<dbReference type="Gene3D" id="2.60.40.150">
    <property type="entry name" value="C2 domain"/>
    <property type="match status" value="1"/>
</dbReference>
<evidence type="ECO:0000259" key="1">
    <source>
        <dbReference type="PROSITE" id="PS50004"/>
    </source>
</evidence>
<dbReference type="STRING" id="5762.D2VWP4"/>
<dbReference type="PANTHER" id="PTHR46980:SF2">
    <property type="entry name" value="TRICALBIN-1-RELATED"/>
    <property type="match status" value="1"/>
</dbReference>
<dbReference type="Proteomes" id="UP000006671">
    <property type="component" value="Unassembled WGS sequence"/>
</dbReference>
<sequence>MSRAFSRFDSIKFTVVRGEKLMVGDSNGLSDPYVLIIDQSTKQTLHKTVVDRKTLNPRWNSTFWKRYTEETPKNLKLKIEVYDWDDDKDDDFLGWFEIELDPNVLNPDQTYESSHQLEDATTGKVWINYKWDTSERKPSAKTSSTGIGSDGFKVITELNSSCFIPKVPSSFVLIGTDVDSLNQDYTVTCVDSTNGNTLLFTFTKLKSKTFEKAKEDHLFIMLKSLKDKYPNLKALKSDVAGSTFGGKVNSSTKSVYDAGNKTVITSICANFKNKAFINLALISKGEDLAAMLDDVMIKTTLLAL</sequence>
<dbReference type="PRINTS" id="PR00360">
    <property type="entry name" value="C2DOMAIN"/>
</dbReference>
<dbReference type="EMBL" id="GG738905">
    <property type="protein sequence ID" value="EFC38656.1"/>
    <property type="molecule type" value="Genomic_DNA"/>
</dbReference>
<proteinExistence type="predicted"/>
<dbReference type="Pfam" id="PF00168">
    <property type="entry name" value="C2"/>
    <property type="match status" value="1"/>
</dbReference>
<dbReference type="VEuPathDB" id="AmoebaDB:NAEGRDRAFT_73455"/>
<gene>
    <name evidence="2" type="ORF">NAEGRDRAFT_73455</name>
</gene>
<keyword evidence="3" id="KW-1185">Reference proteome</keyword>
<name>D2VWP4_NAEGR</name>
<dbReference type="SMART" id="SM00239">
    <property type="entry name" value="C2"/>
    <property type="match status" value="1"/>
</dbReference>
<accession>D2VWP4</accession>
<protein>
    <submittedName>
        <fullName evidence="2">Predicted protein</fullName>
    </submittedName>
</protein>
<dbReference type="PROSITE" id="PS50004">
    <property type="entry name" value="C2"/>
    <property type="match status" value="1"/>
</dbReference>
<evidence type="ECO:0000313" key="2">
    <source>
        <dbReference type="EMBL" id="EFC38656.1"/>
    </source>
</evidence>
<dbReference type="InParanoid" id="D2VWP4"/>